<feature type="transmembrane region" description="Helical" evidence="2">
    <location>
        <begin position="54"/>
        <end position="73"/>
    </location>
</feature>
<feature type="transmembrane region" description="Helical" evidence="2">
    <location>
        <begin position="79"/>
        <end position="98"/>
    </location>
</feature>
<evidence type="ECO:0000256" key="2">
    <source>
        <dbReference type="SAM" id="Phobius"/>
    </source>
</evidence>
<comment type="caution">
    <text evidence="3">The sequence shown here is derived from an EMBL/GenBank/DDBJ whole genome shotgun (WGS) entry which is preliminary data.</text>
</comment>
<evidence type="ECO:0008006" key="5">
    <source>
        <dbReference type="Google" id="ProtNLM"/>
    </source>
</evidence>
<dbReference type="RefSeq" id="WP_255923598.1">
    <property type="nucleotide sequence ID" value="NZ_JANFNG010000037.1"/>
</dbReference>
<evidence type="ECO:0000313" key="4">
    <source>
        <dbReference type="Proteomes" id="UP001057702"/>
    </source>
</evidence>
<gene>
    <name evidence="3" type="ORF">NGB36_29140</name>
</gene>
<name>A0ABT1Q6U4_9ACTN</name>
<keyword evidence="4" id="KW-1185">Reference proteome</keyword>
<keyword evidence="2" id="KW-0812">Transmembrane</keyword>
<dbReference type="Proteomes" id="UP001057702">
    <property type="component" value="Unassembled WGS sequence"/>
</dbReference>
<sequence>MPLPFLADNADNADHAGRDEHRPDTHAHTHSHARGRYAVDEPWQRPYRPGPCRVAGAAMLLVLASYLLIAALIDAAAGSTSGAGALLVAAVLVVAWALRSLRVGIWVSGRGLRRTGLFRTVTVEWRRVGRVRTAQQPVRWLALPRTVQGQALVIERVDGRELPALLTDHNADFLGRAESFDVAADAIEGWADALGGRR</sequence>
<evidence type="ECO:0000313" key="3">
    <source>
        <dbReference type="EMBL" id="MCQ4084530.1"/>
    </source>
</evidence>
<dbReference type="EMBL" id="JANFNG010000037">
    <property type="protein sequence ID" value="MCQ4084530.1"/>
    <property type="molecule type" value="Genomic_DNA"/>
</dbReference>
<feature type="compositionally biased region" description="Basic and acidic residues" evidence="1">
    <location>
        <begin position="12"/>
        <end position="27"/>
    </location>
</feature>
<protein>
    <recommendedName>
        <fullName evidence="5">PH domain-containing protein</fullName>
    </recommendedName>
</protein>
<keyword evidence="2" id="KW-0472">Membrane</keyword>
<organism evidence="3 4">
    <name type="scientific">Streptomyces humicola</name>
    <dbReference type="NCBI Taxonomy" id="2953240"/>
    <lineage>
        <taxon>Bacteria</taxon>
        <taxon>Bacillati</taxon>
        <taxon>Actinomycetota</taxon>
        <taxon>Actinomycetes</taxon>
        <taxon>Kitasatosporales</taxon>
        <taxon>Streptomycetaceae</taxon>
        <taxon>Streptomyces</taxon>
    </lineage>
</organism>
<evidence type="ECO:0000256" key="1">
    <source>
        <dbReference type="SAM" id="MobiDB-lite"/>
    </source>
</evidence>
<feature type="region of interest" description="Disordered" evidence="1">
    <location>
        <begin position="12"/>
        <end position="35"/>
    </location>
</feature>
<reference evidence="3" key="1">
    <citation type="submission" date="2022-06" db="EMBL/GenBank/DDBJ databases">
        <title>Draft genome sequence of Streptomyces sp. RB6PN25 isolated from peat swamp forest in Thailand.</title>
        <authorList>
            <person name="Duangmal K."/>
            <person name="Klaysubun C."/>
        </authorList>
    </citation>
    <scope>NUCLEOTIDE SEQUENCE</scope>
    <source>
        <strain evidence="3">RB6PN25</strain>
    </source>
</reference>
<keyword evidence="2" id="KW-1133">Transmembrane helix</keyword>
<proteinExistence type="predicted"/>
<accession>A0ABT1Q6U4</accession>